<dbReference type="EMBL" id="CP001687">
    <property type="protein sequence ID" value="ACV11463.1"/>
    <property type="molecule type" value="Genomic_DNA"/>
</dbReference>
<organism evidence="2 3">
    <name type="scientific">Halorhabdus utahensis (strain DSM 12940 / JCM 11049 / AX-2)</name>
    <dbReference type="NCBI Taxonomy" id="519442"/>
    <lineage>
        <taxon>Archaea</taxon>
        <taxon>Methanobacteriati</taxon>
        <taxon>Methanobacteriota</taxon>
        <taxon>Stenosarchaea group</taxon>
        <taxon>Halobacteria</taxon>
        <taxon>Halobacteriales</taxon>
        <taxon>Haloarculaceae</taxon>
        <taxon>Halorhabdus</taxon>
    </lineage>
</organism>
<protein>
    <submittedName>
        <fullName evidence="2">Uncharacterized protein</fullName>
    </submittedName>
</protein>
<accession>C7NN63</accession>
<name>C7NN63_HALUD</name>
<keyword evidence="3" id="KW-1185">Reference proteome</keyword>
<dbReference type="AlphaFoldDB" id="C7NN63"/>
<proteinExistence type="predicted"/>
<dbReference type="eggNOG" id="arCOG13145">
    <property type="taxonomic scope" value="Archaea"/>
</dbReference>
<dbReference type="STRING" id="519442.Huta_1287"/>
<feature type="region of interest" description="Disordered" evidence="1">
    <location>
        <begin position="185"/>
        <end position="207"/>
    </location>
</feature>
<dbReference type="RefSeq" id="WP_015789037.1">
    <property type="nucleotide sequence ID" value="NC_013158.1"/>
</dbReference>
<gene>
    <name evidence="2" type="ordered locus">Huta_1287</name>
</gene>
<dbReference type="OrthoDB" id="350955at2157"/>
<feature type="compositionally biased region" description="Basic and acidic residues" evidence="1">
    <location>
        <begin position="194"/>
        <end position="207"/>
    </location>
</feature>
<evidence type="ECO:0000313" key="3">
    <source>
        <dbReference type="Proteomes" id="UP000002071"/>
    </source>
</evidence>
<evidence type="ECO:0000313" key="2">
    <source>
        <dbReference type="EMBL" id="ACV11463.1"/>
    </source>
</evidence>
<evidence type="ECO:0000256" key="1">
    <source>
        <dbReference type="SAM" id="MobiDB-lite"/>
    </source>
</evidence>
<dbReference type="Proteomes" id="UP000002071">
    <property type="component" value="Chromosome"/>
</dbReference>
<feature type="region of interest" description="Disordered" evidence="1">
    <location>
        <begin position="362"/>
        <end position="389"/>
    </location>
</feature>
<reference evidence="2 3" key="1">
    <citation type="journal article" date="2009" name="Stand. Genomic Sci.">
        <title>Complete genome sequence of Halorhabdus utahensis type strain (AX-2).</title>
        <authorList>
            <person name="Anderson I."/>
            <person name="Tindall B.J."/>
            <person name="Pomrenke H."/>
            <person name="Goker M."/>
            <person name="Lapidus A."/>
            <person name="Nolan M."/>
            <person name="Copeland A."/>
            <person name="Glavina Del Rio T."/>
            <person name="Chen F."/>
            <person name="Tice H."/>
            <person name="Cheng J.F."/>
            <person name="Lucas S."/>
            <person name="Chertkov O."/>
            <person name="Bruce D."/>
            <person name="Brettin T."/>
            <person name="Detter J.C."/>
            <person name="Han C."/>
            <person name="Goodwin L."/>
            <person name="Land M."/>
            <person name="Hauser L."/>
            <person name="Chang Y.J."/>
            <person name="Jeffries C.D."/>
            <person name="Pitluck S."/>
            <person name="Pati A."/>
            <person name="Mavromatis K."/>
            <person name="Ivanova N."/>
            <person name="Ovchinnikova G."/>
            <person name="Chen A."/>
            <person name="Palaniappan K."/>
            <person name="Chain P."/>
            <person name="Rohde M."/>
            <person name="Bristow J."/>
            <person name="Eisen J.A."/>
            <person name="Markowitz V."/>
            <person name="Hugenholtz P."/>
            <person name="Kyrpides N.C."/>
            <person name="Klenk H.P."/>
        </authorList>
    </citation>
    <scope>NUCLEOTIDE SEQUENCE [LARGE SCALE GENOMIC DNA]</scope>
    <source>
        <strain evidence="3">DSM 12940 / JCM 11049 / AX-2</strain>
    </source>
</reference>
<dbReference type="KEGG" id="hut:Huta_1287"/>
<dbReference type="HOGENOM" id="CLU_709048_0_0_2"/>
<dbReference type="GeneID" id="8383563"/>
<sequence>MVPEAGLVWRGFHHAWRYNHRLNRLASYLAWTGGDWECVHAAASGTGPDTAQFCDLYTLIEDPDVAFQSVTEPFEVTGDENVSHTVSRTLTIDLESELQGRDTIEVVLNGFDIAAASDADKLQKLHLSVGEPTESADGTSLDVPVEVTFQGDCGTPECREDGVDYGVDVRYLVVAGDDSTVRSGSTVSAGSDYTWDRSQEPDHKADGLARASITDPDRWTGDSVENALGFTELQVDLTKTGDPALIAAVGELADHAEGMHFLELDASIESITADNGTLDAAFLLFYKNWERGMKQLVPPDFLQTITDFIPDDTESAIRNDPDLSWTDVIDASILAHRSAGRADIDATARLLQFDDPERFHHNAVPGDVDWEGENADPNSDDAVQRTLIE</sequence>